<dbReference type="CDD" id="cd00882">
    <property type="entry name" value="Ras_like_GTPase"/>
    <property type="match status" value="1"/>
</dbReference>
<dbReference type="Proteomes" id="UP000291469">
    <property type="component" value="Chromosome"/>
</dbReference>
<dbReference type="EMBL" id="CP036402">
    <property type="protein sequence ID" value="QBI21503.1"/>
    <property type="molecule type" value="Genomic_DNA"/>
</dbReference>
<name>A0A411YJY8_9ACTN</name>
<reference evidence="5 6" key="1">
    <citation type="submission" date="2019-01" db="EMBL/GenBank/DDBJ databases">
        <title>Egibacter rhizosphaerae EGI 80759T.</title>
        <authorList>
            <person name="Chen D.-D."/>
            <person name="Tian Y."/>
            <person name="Jiao J.-Y."/>
            <person name="Zhang X.-T."/>
            <person name="Zhang Y.-G."/>
            <person name="Zhang Y."/>
            <person name="Xiao M."/>
            <person name="Shu W.-S."/>
            <person name="Li W.-J."/>
        </authorList>
    </citation>
    <scope>NUCLEOTIDE SEQUENCE [LARGE SCALE GENOMIC DNA]</scope>
    <source>
        <strain evidence="5 6">EGI 80759</strain>
    </source>
</reference>
<dbReference type="SUPFAM" id="SSF52540">
    <property type="entry name" value="P-loop containing nucleoside triphosphate hydrolases"/>
    <property type="match status" value="1"/>
</dbReference>
<accession>A0A411YJY8</accession>
<dbReference type="PANTHER" id="PTHR42708:SF1">
    <property type="entry name" value="GLIDING MOTILITY PROTEIN MGLA"/>
    <property type="match status" value="1"/>
</dbReference>
<keyword evidence="4" id="KW-0342">GTP-binding</keyword>
<dbReference type="OrthoDB" id="4319884at2"/>
<organism evidence="5 6">
    <name type="scientific">Egibacter rhizosphaerae</name>
    <dbReference type="NCBI Taxonomy" id="1670831"/>
    <lineage>
        <taxon>Bacteria</taxon>
        <taxon>Bacillati</taxon>
        <taxon>Actinomycetota</taxon>
        <taxon>Nitriliruptoria</taxon>
        <taxon>Egibacterales</taxon>
        <taxon>Egibacteraceae</taxon>
        <taxon>Egibacter</taxon>
    </lineage>
</organism>
<keyword evidence="3" id="KW-0378">Hydrolase</keyword>
<dbReference type="AlphaFoldDB" id="A0A411YJY8"/>
<dbReference type="Gene3D" id="3.40.50.300">
    <property type="entry name" value="P-loop containing nucleotide triphosphate hydrolases"/>
    <property type="match status" value="1"/>
</dbReference>
<dbReference type="GO" id="GO:0005525">
    <property type="term" value="F:GTP binding"/>
    <property type="evidence" value="ECO:0007669"/>
    <property type="project" value="UniProtKB-KW"/>
</dbReference>
<evidence type="ECO:0000313" key="5">
    <source>
        <dbReference type="EMBL" id="QBI21503.1"/>
    </source>
</evidence>
<evidence type="ECO:0000256" key="2">
    <source>
        <dbReference type="ARBA" id="ARBA00022741"/>
    </source>
</evidence>
<evidence type="ECO:0000256" key="3">
    <source>
        <dbReference type="ARBA" id="ARBA00022801"/>
    </source>
</evidence>
<dbReference type="RefSeq" id="WP_131156495.1">
    <property type="nucleotide sequence ID" value="NZ_CP036402.1"/>
</dbReference>
<evidence type="ECO:0000256" key="1">
    <source>
        <dbReference type="ARBA" id="ARBA00005290"/>
    </source>
</evidence>
<gene>
    <name evidence="5" type="ORF">ER308_19295</name>
</gene>
<protein>
    <submittedName>
        <fullName evidence="5">GTP-binding protein</fullName>
    </submittedName>
</protein>
<dbReference type="PANTHER" id="PTHR42708">
    <property type="entry name" value="ATP/GTP-BINDING PROTEIN-RELATED"/>
    <property type="match status" value="1"/>
</dbReference>
<sequence length="206" mass="22096">MSRPQARSHRNGSRVSAKVVVTGPYGAGKTTLIRAISEITVLSTERSIADRRPSGGGKSGGGKSETTVAMDFGRLTIDEGLALYLFGTPGQQRFDFMWEILSEGMLGFVVLVDGDDDASLDDAAGILEFFKRSADVPYVVAVNKSNTAAAAAGDDVVERVRRLLRVPSHVRMVACDARERESVKQVLLTLLNAALDEIDGRMPTPA</sequence>
<dbReference type="InterPro" id="IPR052705">
    <property type="entry name" value="Gliding_Motility_GTPase"/>
</dbReference>
<dbReference type="InterPro" id="IPR004130">
    <property type="entry name" value="Gpn"/>
</dbReference>
<proteinExistence type="inferred from homology"/>
<dbReference type="Pfam" id="PF03029">
    <property type="entry name" value="ATP_bind_1"/>
    <property type="match status" value="1"/>
</dbReference>
<evidence type="ECO:0000313" key="6">
    <source>
        <dbReference type="Proteomes" id="UP000291469"/>
    </source>
</evidence>
<comment type="similarity">
    <text evidence="1">Belongs to the GPN-loop GTPase family.</text>
</comment>
<keyword evidence="6" id="KW-1185">Reference proteome</keyword>
<dbReference type="InterPro" id="IPR027417">
    <property type="entry name" value="P-loop_NTPase"/>
</dbReference>
<dbReference type="PRINTS" id="PR00449">
    <property type="entry name" value="RASTRNSFRMNG"/>
</dbReference>
<evidence type="ECO:0000256" key="4">
    <source>
        <dbReference type="ARBA" id="ARBA00023134"/>
    </source>
</evidence>
<dbReference type="GO" id="GO:0016787">
    <property type="term" value="F:hydrolase activity"/>
    <property type="evidence" value="ECO:0007669"/>
    <property type="project" value="UniProtKB-KW"/>
</dbReference>
<keyword evidence="2" id="KW-0547">Nucleotide-binding</keyword>
<dbReference type="KEGG" id="erz:ER308_19295"/>